<name>A0ABM7NXA3_9BACT</name>
<evidence type="ECO:0000256" key="2">
    <source>
        <dbReference type="ARBA" id="ARBA00006275"/>
    </source>
</evidence>
<comment type="similarity">
    <text evidence="2">Belongs to the SusD family.</text>
</comment>
<keyword evidence="5" id="KW-0998">Cell outer membrane</keyword>
<organism evidence="8 9">
    <name type="scientific">Prevotella herbatica</name>
    <dbReference type="NCBI Taxonomy" id="2801997"/>
    <lineage>
        <taxon>Bacteria</taxon>
        <taxon>Pseudomonadati</taxon>
        <taxon>Bacteroidota</taxon>
        <taxon>Bacteroidia</taxon>
        <taxon>Bacteroidales</taxon>
        <taxon>Prevotellaceae</taxon>
        <taxon>Prevotella</taxon>
    </lineage>
</organism>
<proteinExistence type="inferred from homology"/>
<evidence type="ECO:0000256" key="5">
    <source>
        <dbReference type="ARBA" id="ARBA00023237"/>
    </source>
</evidence>
<dbReference type="Proteomes" id="UP001319045">
    <property type="component" value="Chromosome"/>
</dbReference>
<evidence type="ECO:0000256" key="1">
    <source>
        <dbReference type="ARBA" id="ARBA00004442"/>
    </source>
</evidence>
<protein>
    <recommendedName>
        <fullName evidence="10">RagB/SusD family nutrient uptake outer membrane protein</fullName>
    </recommendedName>
</protein>
<keyword evidence="3" id="KW-0732">Signal</keyword>
<keyword evidence="9" id="KW-1185">Reference proteome</keyword>
<dbReference type="InterPro" id="IPR011990">
    <property type="entry name" value="TPR-like_helical_dom_sf"/>
</dbReference>
<reference evidence="8 9" key="1">
    <citation type="journal article" date="2022" name="Int. J. Syst. Evol. Microbiol.">
        <title>Prevotella herbatica sp. nov., a plant polysaccharide-decomposing anaerobic bacterium isolated from a methanogenic reactor.</title>
        <authorList>
            <person name="Uek A."/>
            <person name="Tonouchi A."/>
            <person name="Kaku N."/>
            <person name="Ueki K."/>
        </authorList>
    </citation>
    <scope>NUCLEOTIDE SEQUENCE [LARGE SCALE GENOMIC DNA]</scope>
    <source>
        <strain evidence="8 9">WR041</strain>
    </source>
</reference>
<dbReference type="Pfam" id="PF14322">
    <property type="entry name" value="SusD-like_3"/>
    <property type="match status" value="1"/>
</dbReference>
<evidence type="ECO:0000259" key="6">
    <source>
        <dbReference type="Pfam" id="PF07980"/>
    </source>
</evidence>
<dbReference type="EMBL" id="AP024484">
    <property type="protein sequence ID" value="BCS85154.1"/>
    <property type="molecule type" value="Genomic_DNA"/>
</dbReference>
<accession>A0ABM7NXA3</accession>
<gene>
    <name evidence="8" type="ORF">prwr041_10470</name>
</gene>
<feature type="domain" description="SusD-like N-terminal" evidence="7">
    <location>
        <begin position="74"/>
        <end position="227"/>
    </location>
</feature>
<dbReference type="SUPFAM" id="SSF48452">
    <property type="entry name" value="TPR-like"/>
    <property type="match status" value="1"/>
</dbReference>
<evidence type="ECO:0000256" key="4">
    <source>
        <dbReference type="ARBA" id="ARBA00023136"/>
    </source>
</evidence>
<evidence type="ECO:0008006" key="10">
    <source>
        <dbReference type="Google" id="ProtNLM"/>
    </source>
</evidence>
<feature type="domain" description="RagB/SusD" evidence="6">
    <location>
        <begin position="284"/>
        <end position="457"/>
    </location>
</feature>
<dbReference type="InterPro" id="IPR033985">
    <property type="entry name" value="SusD-like_N"/>
</dbReference>
<dbReference type="InterPro" id="IPR012944">
    <property type="entry name" value="SusD_RagB_dom"/>
</dbReference>
<keyword evidence="4" id="KW-0472">Membrane</keyword>
<evidence type="ECO:0000313" key="9">
    <source>
        <dbReference type="Proteomes" id="UP001319045"/>
    </source>
</evidence>
<comment type="subcellular location">
    <subcellularLocation>
        <location evidence="1">Cell outer membrane</location>
    </subcellularLocation>
</comment>
<sequence>MKYINKSIIIAAMGVATMGLNTSCNNDDFLTVDHYGILPADQMFKTEADAVSGLNGIYDCLFADSKYADAWNFKPQLFFGCHPTLDTQATGYDVNWCKQGWTSDDADLGKSYNYSYRAIGRANDFLTGLESSDNAKNFKSYKYLDGEARALRAYFYMFLAENWGRVPMLANGENFINTPNKAAAETDDEMWDFIIADLKQAAEDLDWKPYNNEYGRCTKGMALSYLGDAYMWKAYKARFNGKTEESKPNLELAKAALSQVITSKTYELAPSYSTLWDVDEAWPKECVWQVVNDMGAGNYGKWDSDAHIFNNFFAASTNGGGGWGSEYLSWELYFSYELGDKRRDASMCTSPVAELPIQYRSATSYGQNPFMQQKLGSDGNNGYMFANGGEYAPAIWTMKLWRCQRAQWTNPHSPCHFYYKRYSGVLFDYAECLFRLNGGDDPEAWNIIDQIRQRAFGNTEVGKGAALNSKFNAYYKSLAGLGGYSDYVAKNNYPIPFDSVSVPVPVAQIYYTKIKNEGLTIDGVGVVSKPFADCEPWEVALGQERRKEFSSEWNLKADLQRSEFLEKSIEYNYPKGVGLPNTDQGKKNNWHYYRNWDFNKQRLVMPIPQNEILRNKLIKQNPGY</sequence>
<dbReference type="Pfam" id="PF07980">
    <property type="entry name" value="SusD_RagB"/>
    <property type="match status" value="2"/>
</dbReference>
<evidence type="ECO:0000256" key="3">
    <source>
        <dbReference type="ARBA" id="ARBA00022729"/>
    </source>
</evidence>
<evidence type="ECO:0000313" key="8">
    <source>
        <dbReference type="EMBL" id="BCS85154.1"/>
    </source>
</evidence>
<dbReference type="RefSeq" id="WP_207155312.1">
    <property type="nucleotide sequence ID" value="NZ_AP024484.1"/>
</dbReference>
<feature type="domain" description="RagB/SusD" evidence="6">
    <location>
        <begin position="542"/>
        <end position="624"/>
    </location>
</feature>
<evidence type="ECO:0000259" key="7">
    <source>
        <dbReference type="Pfam" id="PF14322"/>
    </source>
</evidence>
<dbReference type="Gene3D" id="1.25.40.390">
    <property type="match status" value="1"/>
</dbReference>